<sequence length="61" mass="6528">PLPPPPPPIPTTFPTTNPTNRIAIPDLACPQKRVKILAATRPHAPSLSPAISPTCRRCIRA</sequence>
<comment type="caution">
    <text evidence="2">The sequence shown here is derived from an EMBL/GenBank/DDBJ whole genome shotgun (WGS) entry which is preliminary data.</text>
</comment>
<dbReference type="Proteomes" id="UP000265520">
    <property type="component" value="Unassembled WGS sequence"/>
</dbReference>
<organism evidence="2 3">
    <name type="scientific">Trifolium medium</name>
    <dbReference type="NCBI Taxonomy" id="97028"/>
    <lineage>
        <taxon>Eukaryota</taxon>
        <taxon>Viridiplantae</taxon>
        <taxon>Streptophyta</taxon>
        <taxon>Embryophyta</taxon>
        <taxon>Tracheophyta</taxon>
        <taxon>Spermatophyta</taxon>
        <taxon>Magnoliopsida</taxon>
        <taxon>eudicotyledons</taxon>
        <taxon>Gunneridae</taxon>
        <taxon>Pentapetalae</taxon>
        <taxon>rosids</taxon>
        <taxon>fabids</taxon>
        <taxon>Fabales</taxon>
        <taxon>Fabaceae</taxon>
        <taxon>Papilionoideae</taxon>
        <taxon>50 kb inversion clade</taxon>
        <taxon>NPAAA clade</taxon>
        <taxon>Hologalegina</taxon>
        <taxon>IRL clade</taxon>
        <taxon>Trifolieae</taxon>
        <taxon>Trifolium</taxon>
    </lineage>
</organism>
<dbReference type="AlphaFoldDB" id="A0A392SLI8"/>
<evidence type="ECO:0000313" key="2">
    <source>
        <dbReference type="EMBL" id="MCI49741.1"/>
    </source>
</evidence>
<evidence type="ECO:0000313" key="3">
    <source>
        <dbReference type="Proteomes" id="UP000265520"/>
    </source>
</evidence>
<feature type="non-terminal residue" evidence="2">
    <location>
        <position position="1"/>
    </location>
</feature>
<feature type="region of interest" description="Disordered" evidence="1">
    <location>
        <begin position="1"/>
        <end position="22"/>
    </location>
</feature>
<reference evidence="2 3" key="1">
    <citation type="journal article" date="2018" name="Front. Plant Sci.">
        <title>Red Clover (Trifolium pratense) and Zigzag Clover (T. medium) - A Picture of Genomic Similarities and Differences.</title>
        <authorList>
            <person name="Dluhosova J."/>
            <person name="Istvanek J."/>
            <person name="Nedelnik J."/>
            <person name="Repkova J."/>
        </authorList>
    </citation>
    <scope>NUCLEOTIDE SEQUENCE [LARGE SCALE GENOMIC DNA]</scope>
    <source>
        <strain evidence="3">cv. 10/8</strain>
        <tissue evidence="2">Leaf</tissue>
    </source>
</reference>
<accession>A0A392SLI8</accession>
<evidence type="ECO:0000256" key="1">
    <source>
        <dbReference type="SAM" id="MobiDB-lite"/>
    </source>
</evidence>
<proteinExistence type="predicted"/>
<feature type="compositionally biased region" description="Pro residues" evidence="1">
    <location>
        <begin position="1"/>
        <end position="11"/>
    </location>
</feature>
<name>A0A392SLI8_9FABA</name>
<keyword evidence="3" id="KW-1185">Reference proteome</keyword>
<dbReference type="EMBL" id="LXQA010406022">
    <property type="protein sequence ID" value="MCI49741.1"/>
    <property type="molecule type" value="Genomic_DNA"/>
</dbReference>
<protein>
    <submittedName>
        <fullName evidence="2">Uncharacterized protein</fullName>
    </submittedName>
</protein>